<evidence type="ECO:0000313" key="4">
    <source>
        <dbReference type="Proteomes" id="UP000481252"/>
    </source>
</evidence>
<feature type="transmembrane region" description="Helical" evidence="2">
    <location>
        <begin position="45"/>
        <end position="64"/>
    </location>
</feature>
<keyword evidence="2" id="KW-1133">Transmembrane helix</keyword>
<dbReference type="InterPro" id="IPR010664">
    <property type="entry name" value="LipoPS_assembly_LptC-rel"/>
</dbReference>
<feature type="region of interest" description="Disordered" evidence="1">
    <location>
        <begin position="1"/>
        <end position="28"/>
    </location>
</feature>
<feature type="compositionally biased region" description="Polar residues" evidence="1">
    <location>
        <begin position="1"/>
        <end position="15"/>
    </location>
</feature>
<keyword evidence="2" id="KW-0472">Membrane</keyword>
<dbReference type="Pfam" id="PF06835">
    <property type="entry name" value="LptC"/>
    <property type="match status" value="1"/>
</dbReference>
<name>A0A7C9R9F7_9HYPH</name>
<keyword evidence="2" id="KW-0812">Transmembrane</keyword>
<accession>A0A7C9R9F7</accession>
<comment type="caution">
    <text evidence="3">The sequence shown here is derived from an EMBL/GenBank/DDBJ whole genome shotgun (WGS) entry which is preliminary data.</text>
</comment>
<evidence type="ECO:0000256" key="2">
    <source>
        <dbReference type="SAM" id="Phobius"/>
    </source>
</evidence>
<gene>
    <name evidence="3" type="ORF">G6N74_19680</name>
</gene>
<dbReference type="AlphaFoldDB" id="A0A7C9R9F7"/>
<keyword evidence="4" id="KW-1185">Reference proteome</keyword>
<evidence type="ECO:0000256" key="1">
    <source>
        <dbReference type="SAM" id="MobiDB-lite"/>
    </source>
</evidence>
<evidence type="ECO:0000313" key="3">
    <source>
        <dbReference type="EMBL" id="NGN43295.1"/>
    </source>
</evidence>
<reference evidence="3 4" key="1">
    <citation type="submission" date="2020-02" db="EMBL/GenBank/DDBJ databases">
        <title>Genome sequence of the type strain CGMCC 1.15528 of Mesorhizobium zhangyense.</title>
        <authorList>
            <person name="Gao J."/>
            <person name="Sun J."/>
        </authorList>
    </citation>
    <scope>NUCLEOTIDE SEQUENCE [LARGE SCALE GENOMIC DNA]</scope>
    <source>
        <strain evidence="3 4">CGMCC 1.15528</strain>
    </source>
</reference>
<protein>
    <submittedName>
        <fullName evidence="3">LPS export ABC transporter periplasmic protein LptC</fullName>
    </submittedName>
</protein>
<sequence>MLARPTKTTDGQPASTLPAAGVSQPRRGAFETAQRHSYRVRFLKIALPVLAVLMATGFVGYSYMSTPATVAVSADGSAYSDGKLVMANPKLDGFTKDNRPYKMTAARAIQEFQNEGIVKLEGIDAKLPVDAENWATVVAPHGVYDRDKNTLEITDVMTITTSDGMVAKLKSAYLDIGKGGMKTDDPVDIQLKGAKINSDSMTILENGKVLIFEKRVRMNIDSSRLKTAENASGDQNVGQ</sequence>
<dbReference type="EMBL" id="JAAKZG010000008">
    <property type="protein sequence ID" value="NGN43295.1"/>
    <property type="molecule type" value="Genomic_DNA"/>
</dbReference>
<organism evidence="3 4">
    <name type="scientific">Mesorhizobium zhangyense</name>
    <dbReference type="NCBI Taxonomy" id="1776730"/>
    <lineage>
        <taxon>Bacteria</taxon>
        <taxon>Pseudomonadati</taxon>
        <taxon>Pseudomonadota</taxon>
        <taxon>Alphaproteobacteria</taxon>
        <taxon>Hyphomicrobiales</taxon>
        <taxon>Phyllobacteriaceae</taxon>
        <taxon>Mesorhizobium</taxon>
    </lineage>
</organism>
<dbReference type="Proteomes" id="UP000481252">
    <property type="component" value="Unassembled WGS sequence"/>
</dbReference>
<proteinExistence type="predicted"/>